<proteinExistence type="predicted"/>
<keyword evidence="2" id="KW-1185">Reference proteome</keyword>
<reference evidence="1" key="1">
    <citation type="submission" date="2021-05" db="EMBL/GenBank/DDBJ databases">
        <authorList>
            <person name="Scholz U."/>
            <person name="Mascher M."/>
            <person name="Fiebig A."/>
        </authorList>
    </citation>
    <scope>NUCLEOTIDE SEQUENCE [LARGE SCALE GENOMIC DNA]</scope>
</reference>
<dbReference type="Proteomes" id="UP001732700">
    <property type="component" value="Chromosome 5A"/>
</dbReference>
<accession>A0ACD5XND9</accession>
<name>A0ACD5XND9_AVESA</name>
<reference evidence="1" key="2">
    <citation type="submission" date="2025-09" db="UniProtKB">
        <authorList>
            <consortium name="EnsemblPlants"/>
        </authorList>
    </citation>
    <scope>IDENTIFICATION</scope>
</reference>
<evidence type="ECO:0000313" key="1">
    <source>
        <dbReference type="EnsemblPlants" id="AVESA.00010b.r2.5AG0822140.1.CDS.1"/>
    </source>
</evidence>
<protein>
    <submittedName>
        <fullName evidence="1">Uncharacterized protein</fullName>
    </submittedName>
</protein>
<dbReference type="EnsemblPlants" id="AVESA.00010b.r2.5AG0822140.1">
    <property type="protein sequence ID" value="AVESA.00010b.r2.5AG0822140.1.CDS.1"/>
    <property type="gene ID" value="AVESA.00010b.r2.5AG0822140"/>
</dbReference>
<evidence type="ECO:0000313" key="2">
    <source>
        <dbReference type="Proteomes" id="UP001732700"/>
    </source>
</evidence>
<sequence length="409" mass="44914">MAAMTGKGAKSPVTGTPLHHSGVGAKSIPNYLRPSIGSCHDACKHGNHHEFEEKEAAKAKPRPRKQPSALDEQKRRLIKMRSVSRRRVGDVIKPAKDIPVGETVEWKDIVAYDSVPVPVPVPADGNKRDVMKGKNPFAKTTQQEIGVKEQTESRDEKKKQTESLNKKLAKTVRSTLRGKASKNPQAANGATKNSPSGKDMAENSTKTVKPPKAKKTTPLPVEKKDMVLQETASVKQGKKKTLYPPEQEEHAAIAESSRPIPAHRRAKSMSMSSRSVRFPFVRQPSKNSATFKLRSKSSKAPILPSEEEKPTRLRFRKGRAAGEESSSGIQLRIRSLRRRGSGVSGGAASGGFVVPEVTLRHHKTLEKKKSRRLYNNLIEETASKLAKSKKSRVKSLVGAFETLISKIGK</sequence>
<organism evidence="1 2">
    <name type="scientific">Avena sativa</name>
    <name type="common">Oat</name>
    <dbReference type="NCBI Taxonomy" id="4498"/>
    <lineage>
        <taxon>Eukaryota</taxon>
        <taxon>Viridiplantae</taxon>
        <taxon>Streptophyta</taxon>
        <taxon>Embryophyta</taxon>
        <taxon>Tracheophyta</taxon>
        <taxon>Spermatophyta</taxon>
        <taxon>Magnoliopsida</taxon>
        <taxon>Liliopsida</taxon>
        <taxon>Poales</taxon>
        <taxon>Poaceae</taxon>
        <taxon>BOP clade</taxon>
        <taxon>Pooideae</taxon>
        <taxon>Poodae</taxon>
        <taxon>Poeae</taxon>
        <taxon>Poeae Chloroplast Group 1 (Aveneae type)</taxon>
        <taxon>Aveninae</taxon>
        <taxon>Avena</taxon>
    </lineage>
</organism>